<protein>
    <submittedName>
        <fullName evidence="1">Uncharacterized protein</fullName>
    </submittedName>
</protein>
<evidence type="ECO:0000313" key="2">
    <source>
        <dbReference type="Proteomes" id="UP000887458"/>
    </source>
</evidence>
<gene>
    <name evidence="1" type="ORF">DERP_007700</name>
</gene>
<dbReference type="Proteomes" id="UP000887458">
    <property type="component" value="Unassembled WGS sequence"/>
</dbReference>
<name>A0ABQ8JKH3_DERPT</name>
<organism evidence="1 2">
    <name type="scientific">Dermatophagoides pteronyssinus</name>
    <name type="common">European house dust mite</name>
    <dbReference type="NCBI Taxonomy" id="6956"/>
    <lineage>
        <taxon>Eukaryota</taxon>
        <taxon>Metazoa</taxon>
        <taxon>Ecdysozoa</taxon>
        <taxon>Arthropoda</taxon>
        <taxon>Chelicerata</taxon>
        <taxon>Arachnida</taxon>
        <taxon>Acari</taxon>
        <taxon>Acariformes</taxon>
        <taxon>Sarcoptiformes</taxon>
        <taxon>Astigmata</taxon>
        <taxon>Psoroptidia</taxon>
        <taxon>Analgoidea</taxon>
        <taxon>Pyroglyphidae</taxon>
        <taxon>Dermatophagoidinae</taxon>
        <taxon>Dermatophagoides</taxon>
    </lineage>
</organism>
<keyword evidence="2" id="KW-1185">Reference proteome</keyword>
<comment type="caution">
    <text evidence="1">The sequence shown here is derived from an EMBL/GenBank/DDBJ whole genome shotgun (WGS) entry which is preliminary data.</text>
</comment>
<proteinExistence type="predicted"/>
<evidence type="ECO:0000313" key="1">
    <source>
        <dbReference type="EMBL" id="KAH9423106.1"/>
    </source>
</evidence>
<reference evidence="1 2" key="2">
    <citation type="journal article" date="2022" name="Mol. Biol. Evol.">
        <title>Comparative Genomics Reveals Insights into the Divergent Evolution of Astigmatic Mites and Household Pest Adaptations.</title>
        <authorList>
            <person name="Xiong Q."/>
            <person name="Wan A.T."/>
            <person name="Liu X."/>
            <person name="Fung C.S."/>
            <person name="Xiao X."/>
            <person name="Malainual N."/>
            <person name="Hou J."/>
            <person name="Wang L."/>
            <person name="Wang M."/>
            <person name="Yang K.Y."/>
            <person name="Cui Y."/>
            <person name="Leung E.L."/>
            <person name="Nong W."/>
            <person name="Shin S.K."/>
            <person name="Au S.W."/>
            <person name="Jeong K.Y."/>
            <person name="Chew F.T."/>
            <person name="Hui J.H."/>
            <person name="Leung T.F."/>
            <person name="Tungtrongchitr A."/>
            <person name="Zhong N."/>
            <person name="Liu Z."/>
            <person name="Tsui S.K."/>
        </authorList>
    </citation>
    <scope>NUCLEOTIDE SEQUENCE [LARGE SCALE GENOMIC DNA]</scope>
    <source>
        <strain evidence="1">Derp</strain>
    </source>
</reference>
<reference evidence="1 2" key="1">
    <citation type="journal article" date="2018" name="J. Allergy Clin. Immunol.">
        <title>High-quality assembly of Dermatophagoides pteronyssinus genome and transcriptome reveals a wide range of novel allergens.</title>
        <authorList>
            <person name="Liu X.Y."/>
            <person name="Yang K.Y."/>
            <person name="Wang M.Q."/>
            <person name="Kwok J.S."/>
            <person name="Zeng X."/>
            <person name="Yang Z."/>
            <person name="Xiao X.J."/>
            <person name="Lau C.P."/>
            <person name="Li Y."/>
            <person name="Huang Z.M."/>
            <person name="Ba J.G."/>
            <person name="Yim A.K."/>
            <person name="Ouyang C.Y."/>
            <person name="Ngai S.M."/>
            <person name="Chan T.F."/>
            <person name="Leung E.L."/>
            <person name="Liu L."/>
            <person name="Liu Z.G."/>
            <person name="Tsui S.K."/>
        </authorList>
    </citation>
    <scope>NUCLEOTIDE SEQUENCE [LARGE SCALE GENOMIC DNA]</scope>
    <source>
        <strain evidence="1">Derp</strain>
    </source>
</reference>
<sequence>MIGCAGSFCQYEHECMKSGCDFSTSRLQSISGLSCNTNNVYFIEHFSKFLYENLIGTRDFRKLIVQ</sequence>
<accession>A0ABQ8JKH3</accession>
<dbReference type="EMBL" id="NJHN03000034">
    <property type="protein sequence ID" value="KAH9423106.1"/>
    <property type="molecule type" value="Genomic_DNA"/>
</dbReference>